<evidence type="ECO:0000256" key="1">
    <source>
        <dbReference type="SAM" id="MobiDB-lite"/>
    </source>
</evidence>
<evidence type="ECO:0000313" key="2">
    <source>
        <dbReference type="EMBL" id="KAG5609664.1"/>
    </source>
</evidence>
<comment type="caution">
    <text evidence="2">The sequence shown here is derived from an EMBL/GenBank/DDBJ whole genome shotgun (WGS) entry which is preliminary data.</text>
</comment>
<dbReference type="EMBL" id="JACXVP010000004">
    <property type="protein sequence ID" value="KAG5609664.1"/>
    <property type="molecule type" value="Genomic_DNA"/>
</dbReference>
<proteinExistence type="predicted"/>
<dbReference type="AlphaFoldDB" id="A0A9J5ZCS8"/>
<gene>
    <name evidence="2" type="ORF">H5410_020945</name>
</gene>
<sequence length="216" mass="24205">MLQGPNLPILQDPVPNQPQSSERMIKLPRLMRPLARSTSSEEIVWEFYASYAATLRGSISKRSKPLAQDPLTFTIVRDGTSCGVALYRGMLSSERLLYYGWLSTLLHMAMVRNGDSGMSIWHCDRLIHPRGTLDIALIRDEANVAAPHREPQIEVSTLGADLSDMVSQAQAMTLEYQITPISSRPSLLMQLVWLLAHPGPYHILGLLLSRWPECIN</sequence>
<protein>
    <submittedName>
        <fullName evidence="2">Uncharacterized protein</fullName>
    </submittedName>
</protein>
<reference evidence="2 3" key="1">
    <citation type="submission" date="2020-09" db="EMBL/GenBank/DDBJ databases">
        <title>De no assembly of potato wild relative species, Solanum commersonii.</title>
        <authorList>
            <person name="Cho K."/>
        </authorList>
    </citation>
    <scope>NUCLEOTIDE SEQUENCE [LARGE SCALE GENOMIC DNA]</scope>
    <source>
        <strain evidence="2">LZ3.2</strain>
        <tissue evidence="2">Leaf</tissue>
    </source>
</reference>
<organism evidence="2 3">
    <name type="scientific">Solanum commersonii</name>
    <name type="common">Commerson's wild potato</name>
    <name type="synonym">Commerson's nightshade</name>
    <dbReference type="NCBI Taxonomy" id="4109"/>
    <lineage>
        <taxon>Eukaryota</taxon>
        <taxon>Viridiplantae</taxon>
        <taxon>Streptophyta</taxon>
        <taxon>Embryophyta</taxon>
        <taxon>Tracheophyta</taxon>
        <taxon>Spermatophyta</taxon>
        <taxon>Magnoliopsida</taxon>
        <taxon>eudicotyledons</taxon>
        <taxon>Gunneridae</taxon>
        <taxon>Pentapetalae</taxon>
        <taxon>asterids</taxon>
        <taxon>lamiids</taxon>
        <taxon>Solanales</taxon>
        <taxon>Solanaceae</taxon>
        <taxon>Solanoideae</taxon>
        <taxon>Solaneae</taxon>
        <taxon>Solanum</taxon>
    </lineage>
</organism>
<accession>A0A9J5ZCS8</accession>
<feature type="region of interest" description="Disordered" evidence="1">
    <location>
        <begin position="1"/>
        <end position="21"/>
    </location>
</feature>
<dbReference type="Proteomes" id="UP000824120">
    <property type="component" value="Chromosome 4"/>
</dbReference>
<evidence type="ECO:0000313" key="3">
    <source>
        <dbReference type="Proteomes" id="UP000824120"/>
    </source>
</evidence>
<name>A0A9J5ZCS8_SOLCO</name>
<keyword evidence="3" id="KW-1185">Reference proteome</keyword>